<dbReference type="InterPro" id="IPR001214">
    <property type="entry name" value="SET_dom"/>
</dbReference>
<dbReference type="STRING" id="7918.ENSLOCP00000000101"/>
<dbReference type="PANTHER" id="PTHR46147">
    <property type="entry name" value="HISTONE-LYSINE N-METHYLTRANSFERASE ASH1"/>
    <property type="match status" value="1"/>
</dbReference>
<dbReference type="Bgee" id="ENSLOCG00000000090">
    <property type="expression patterns" value="Expressed in camera-type eye and 11 other cell types or tissues"/>
</dbReference>
<dbReference type="GO" id="GO:0005634">
    <property type="term" value="C:nucleus"/>
    <property type="evidence" value="ECO:0007669"/>
    <property type="project" value="UniProtKB-SubCell"/>
</dbReference>
<evidence type="ECO:0000313" key="6">
    <source>
        <dbReference type="Proteomes" id="UP000018468"/>
    </source>
</evidence>
<evidence type="ECO:0000256" key="1">
    <source>
        <dbReference type="ARBA" id="ARBA00004123"/>
    </source>
</evidence>
<keyword evidence="6" id="KW-1185">Reference proteome</keyword>
<reference evidence="5" key="3">
    <citation type="submission" date="2025-09" db="UniProtKB">
        <authorList>
            <consortium name="Ensembl"/>
        </authorList>
    </citation>
    <scope>IDENTIFICATION</scope>
</reference>
<comment type="subcellular location">
    <subcellularLocation>
        <location evidence="1">Nucleus</location>
    </subcellularLocation>
</comment>
<evidence type="ECO:0000259" key="4">
    <source>
        <dbReference type="PROSITE" id="PS50280"/>
    </source>
</evidence>
<dbReference type="SMART" id="SM00317">
    <property type="entry name" value="SET"/>
    <property type="match status" value="1"/>
</dbReference>
<evidence type="ECO:0000256" key="3">
    <source>
        <dbReference type="SAM" id="MobiDB-lite"/>
    </source>
</evidence>
<dbReference type="SUPFAM" id="SSF82199">
    <property type="entry name" value="SET domain"/>
    <property type="match status" value="1"/>
</dbReference>
<reference evidence="6" key="1">
    <citation type="submission" date="2011-12" db="EMBL/GenBank/DDBJ databases">
        <title>The Draft Genome of Lepisosteus oculatus.</title>
        <authorList>
            <consortium name="The Broad Institute Genome Assembly &amp; Analysis Group"/>
            <consortium name="Computational R&amp;D Group"/>
            <consortium name="and Sequencing Platform"/>
            <person name="Di Palma F."/>
            <person name="Alfoldi J."/>
            <person name="Johnson J."/>
            <person name="Berlin A."/>
            <person name="Gnerre S."/>
            <person name="Jaffe D."/>
            <person name="MacCallum I."/>
            <person name="Young S."/>
            <person name="Walker B.J."/>
            <person name="Lander E.S."/>
            <person name="Lindblad-Toh K."/>
        </authorList>
    </citation>
    <scope>NUCLEOTIDE SEQUENCE [LARGE SCALE GENOMIC DNA]</scope>
</reference>
<feature type="region of interest" description="Disordered" evidence="3">
    <location>
        <begin position="89"/>
        <end position="117"/>
    </location>
</feature>
<organism evidence="5 6">
    <name type="scientific">Lepisosteus oculatus</name>
    <name type="common">Spotted gar</name>
    <dbReference type="NCBI Taxonomy" id="7918"/>
    <lineage>
        <taxon>Eukaryota</taxon>
        <taxon>Metazoa</taxon>
        <taxon>Chordata</taxon>
        <taxon>Craniata</taxon>
        <taxon>Vertebrata</taxon>
        <taxon>Euteleostomi</taxon>
        <taxon>Actinopterygii</taxon>
        <taxon>Neopterygii</taxon>
        <taxon>Holostei</taxon>
        <taxon>Semionotiformes</taxon>
        <taxon>Lepisosteidae</taxon>
        <taxon>Lepisosteus</taxon>
    </lineage>
</organism>
<dbReference type="HOGENOM" id="CLU_2090277_0_0_1"/>
<dbReference type="PANTHER" id="PTHR46147:SF1">
    <property type="entry name" value="HISTONE-LYSINE N-METHYLTRANSFERASE ASH1L"/>
    <property type="match status" value="1"/>
</dbReference>
<keyword evidence="2" id="KW-0539">Nucleus</keyword>
<dbReference type="InParanoid" id="W5LVE4"/>
<accession>W5LVE4</accession>
<dbReference type="eggNOG" id="KOG1083">
    <property type="taxonomic scope" value="Eukaryota"/>
</dbReference>
<dbReference type="InterPro" id="IPR046341">
    <property type="entry name" value="SET_dom_sf"/>
</dbReference>
<dbReference type="PROSITE" id="PS50280">
    <property type="entry name" value="SET"/>
    <property type="match status" value="1"/>
</dbReference>
<proteinExistence type="predicted"/>
<dbReference type="Pfam" id="PF00856">
    <property type="entry name" value="SET"/>
    <property type="match status" value="1"/>
</dbReference>
<dbReference type="GeneTree" id="ENSGT00940000156698"/>
<dbReference type="Ensembl" id="ENSLOCT00000000101.1">
    <property type="protein sequence ID" value="ENSLOCP00000000101.1"/>
    <property type="gene ID" value="ENSLOCG00000000090.1"/>
</dbReference>
<feature type="domain" description="SET" evidence="4">
    <location>
        <begin position="1"/>
        <end position="74"/>
    </location>
</feature>
<dbReference type="AlphaFoldDB" id="W5LVE4"/>
<feature type="compositionally biased region" description="Low complexity" evidence="3">
    <location>
        <begin position="98"/>
        <end position="111"/>
    </location>
</feature>
<protein>
    <recommendedName>
        <fullName evidence="4">SET domain-containing protein</fullName>
    </recommendedName>
</protein>
<dbReference type="Proteomes" id="UP000018468">
    <property type="component" value="Unassembled WGS sequence"/>
</dbReference>
<evidence type="ECO:0000256" key="2">
    <source>
        <dbReference type="ARBA" id="ARBA00023242"/>
    </source>
</evidence>
<evidence type="ECO:0000313" key="5">
    <source>
        <dbReference type="Ensembl" id="ENSLOCP00000000101.1"/>
    </source>
</evidence>
<reference evidence="5" key="2">
    <citation type="submission" date="2025-08" db="UniProtKB">
        <authorList>
            <consortium name="Ensembl"/>
        </authorList>
    </citation>
    <scope>IDENTIFICATION</scope>
</reference>
<name>W5LVE4_LEPOC</name>
<dbReference type="Gene3D" id="2.170.270.10">
    <property type="entry name" value="SET domain"/>
    <property type="match status" value="1"/>
</dbReference>
<sequence>MIEQYHTHNDHYCLNLDSGMVIDSYRMGNEARFINHSCDPNCEMQKWSVNGVYRIGLFALKDMSSGTELTYDYNFHSFNTEKQASLPLSSRCSDTQQHSLSPSSITLSSHSFNTEKQ</sequence>